<dbReference type="CDD" id="cd22533">
    <property type="entry name" value="KH-II_YlqC-like"/>
    <property type="match status" value="1"/>
</dbReference>
<evidence type="ECO:0000313" key="4">
    <source>
        <dbReference type="Proteomes" id="UP001529340"/>
    </source>
</evidence>
<dbReference type="RefSeq" id="WP_289606812.1">
    <property type="nucleotide sequence ID" value="NZ_JAUDCG010000005.1"/>
</dbReference>
<dbReference type="InterPro" id="IPR020627">
    <property type="entry name" value="KhpA"/>
</dbReference>
<accession>A0ABT7U9N1</accession>
<keyword evidence="4" id="KW-1185">Reference proteome</keyword>
<organism evidence="3 4">
    <name type="scientific">Amedibacillus dolichus</name>
    <dbReference type="NCBI Taxonomy" id="31971"/>
    <lineage>
        <taxon>Bacteria</taxon>
        <taxon>Bacillati</taxon>
        <taxon>Bacillota</taxon>
        <taxon>Erysipelotrichia</taxon>
        <taxon>Erysipelotrichales</taxon>
        <taxon>Erysipelotrichaceae</taxon>
        <taxon>Amedibacillus</taxon>
    </lineage>
</organism>
<evidence type="ECO:0000256" key="1">
    <source>
        <dbReference type="ARBA" id="ARBA00022490"/>
    </source>
</evidence>
<dbReference type="PANTHER" id="PTHR34654">
    <property type="entry name" value="UPF0109 PROTEIN SCO5592"/>
    <property type="match status" value="1"/>
</dbReference>
<dbReference type="EMBL" id="JAUDCG010000005">
    <property type="protein sequence ID" value="MDM8156341.1"/>
    <property type="molecule type" value="Genomic_DNA"/>
</dbReference>
<sequence>MDYEKVLLDLIKPIVDDKETVSVKQMESLDEDEILLYVYANDDDVARLIGRKGIMASSLRQMMSVAARNERAHVTIKFEAY</sequence>
<dbReference type="Proteomes" id="UP001529340">
    <property type="component" value="Unassembled WGS sequence"/>
</dbReference>
<dbReference type="SUPFAM" id="SSF54814">
    <property type="entry name" value="Prokaryotic type KH domain (KH-domain type II)"/>
    <property type="match status" value="1"/>
</dbReference>
<evidence type="ECO:0000256" key="2">
    <source>
        <dbReference type="ARBA" id="ARBA00022884"/>
    </source>
</evidence>
<dbReference type="PANTHER" id="PTHR34654:SF1">
    <property type="entry name" value="RNA-BINDING PROTEIN KHPA"/>
    <property type="match status" value="1"/>
</dbReference>
<keyword evidence="2" id="KW-0694">RNA-binding</keyword>
<reference evidence="3 4" key="3">
    <citation type="submission" date="2023-06" db="EMBL/GenBank/DDBJ databases">
        <authorList>
            <person name="Zeman M."/>
            <person name="Kubasova T."/>
            <person name="Jahodarova E."/>
            <person name="Nykrynova M."/>
            <person name="Rychlik I."/>
        </authorList>
    </citation>
    <scope>NUCLEOTIDE SEQUENCE [LARGE SCALE GENOMIC DNA]</scope>
    <source>
        <strain evidence="3 4">ET39</strain>
    </source>
</reference>
<reference evidence="4" key="1">
    <citation type="submission" date="2023-06" db="EMBL/GenBank/DDBJ databases">
        <title>Identification and characterization of horizontal gene transfer across gut microbiota members of farm animals based on homology search.</title>
        <authorList>
            <person name="Zeman M."/>
            <person name="Kubasova T."/>
            <person name="Jahodarova E."/>
            <person name="Nykrynova M."/>
            <person name="Rychlik I."/>
        </authorList>
    </citation>
    <scope>NUCLEOTIDE SEQUENCE [LARGE SCALE GENOMIC DNA]</scope>
    <source>
        <strain evidence="4">ET39</strain>
    </source>
</reference>
<protein>
    <submittedName>
        <fullName evidence="3">KH domain-containing protein</fullName>
    </submittedName>
</protein>
<keyword evidence="1" id="KW-0963">Cytoplasm</keyword>
<evidence type="ECO:0000313" key="3">
    <source>
        <dbReference type="EMBL" id="MDM8156341.1"/>
    </source>
</evidence>
<name>A0ABT7U9N1_9FIRM</name>
<gene>
    <name evidence="3" type="ORF">QUV96_01660</name>
</gene>
<dbReference type="InterPro" id="IPR009019">
    <property type="entry name" value="KH_sf_prok-type"/>
</dbReference>
<comment type="caution">
    <text evidence="3">The sequence shown here is derived from an EMBL/GenBank/DDBJ whole genome shotgun (WGS) entry which is preliminary data.</text>
</comment>
<dbReference type="Pfam" id="PF13083">
    <property type="entry name" value="KH_KhpA-B"/>
    <property type="match status" value="1"/>
</dbReference>
<proteinExistence type="predicted"/>
<reference evidence="3 4" key="2">
    <citation type="submission" date="2023-06" db="EMBL/GenBank/DDBJ databases">
        <title>Identification and characterization of horizontal gene transfer across gut microbiota members of farm animals based on homology search.</title>
        <authorList>
            <person name="Schwarzerova J."/>
            <person name="Nykrynova M."/>
            <person name="Jureckova K."/>
            <person name="Cejkova D."/>
            <person name="Rychlik I."/>
        </authorList>
    </citation>
    <scope>NUCLEOTIDE SEQUENCE [LARGE SCALE GENOMIC DNA]</scope>
    <source>
        <strain evidence="3 4">ET39</strain>
    </source>
</reference>